<name>A0A9N9CCS0_9GLOM</name>
<dbReference type="Proteomes" id="UP000789759">
    <property type="component" value="Unassembled WGS sequence"/>
</dbReference>
<comment type="caution">
    <text evidence="1">The sequence shown here is derived from an EMBL/GenBank/DDBJ whole genome shotgun (WGS) entry which is preliminary data.</text>
</comment>
<evidence type="ECO:0000313" key="1">
    <source>
        <dbReference type="EMBL" id="CAG8597164.1"/>
    </source>
</evidence>
<sequence length="45" mass="5256">MLKICESVVQCLALLDYIYKITNSIPTERFPISISEQEYYNKQVA</sequence>
<proteinExistence type="predicted"/>
<dbReference type="EMBL" id="CAJVQA010004361">
    <property type="protein sequence ID" value="CAG8597164.1"/>
    <property type="molecule type" value="Genomic_DNA"/>
</dbReference>
<keyword evidence="2" id="KW-1185">Reference proteome</keyword>
<dbReference type="AlphaFoldDB" id="A0A9N9CCS0"/>
<organism evidence="1 2">
    <name type="scientific">Cetraspora pellucida</name>
    <dbReference type="NCBI Taxonomy" id="1433469"/>
    <lineage>
        <taxon>Eukaryota</taxon>
        <taxon>Fungi</taxon>
        <taxon>Fungi incertae sedis</taxon>
        <taxon>Mucoromycota</taxon>
        <taxon>Glomeromycotina</taxon>
        <taxon>Glomeromycetes</taxon>
        <taxon>Diversisporales</taxon>
        <taxon>Gigasporaceae</taxon>
        <taxon>Cetraspora</taxon>
    </lineage>
</organism>
<evidence type="ECO:0000313" key="2">
    <source>
        <dbReference type="Proteomes" id="UP000789759"/>
    </source>
</evidence>
<protein>
    <submittedName>
        <fullName evidence="1">20311_t:CDS:1</fullName>
    </submittedName>
</protein>
<reference evidence="1" key="1">
    <citation type="submission" date="2021-06" db="EMBL/GenBank/DDBJ databases">
        <authorList>
            <person name="Kallberg Y."/>
            <person name="Tangrot J."/>
            <person name="Rosling A."/>
        </authorList>
    </citation>
    <scope>NUCLEOTIDE SEQUENCE</scope>
    <source>
        <strain evidence="1">FL966</strain>
    </source>
</reference>
<gene>
    <name evidence="1" type="ORF">CPELLU_LOCUS6818</name>
</gene>
<accession>A0A9N9CCS0</accession>